<accession>A0A8H7CM00</accession>
<evidence type="ECO:0000256" key="1">
    <source>
        <dbReference type="SAM" id="MobiDB-lite"/>
    </source>
</evidence>
<feature type="transmembrane region" description="Helical" evidence="2">
    <location>
        <begin position="114"/>
        <end position="132"/>
    </location>
</feature>
<dbReference type="InterPro" id="IPR056019">
    <property type="entry name" value="DUF7598"/>
</dbReference>
<evidence type="ECO:0000313" key="4">
    <source>
        <dbReference type="EMBL" id="KAF7340258.1"/>
    </source>
</evidence>
<feature type="transmembrane region" description="Helical" evidence="2">
    <location>
        <begin position="7"/>
        <end position="35"/>
    </location>
</feature>
<protein>
    <recommendedName>
        <fullName evidence="3">DUF7598 domain-containing protein</fullName>
    </recommendedName>
</protein>
<evidence type="ECO:0000256" key="2">
    <source>
        <dbReference type="SAM" id="Phobius"/>
    </source>
</evidence>
<evidence type="ECO:0000313" key="5">
    <source>
        <dbReference type="Proteomes" id="UP000620124"/>
    </source>
</evidence>
<keyword evidence="2" id="KW-1133">Transmembrane helix</keyword>
<dbReference type="Pfam" id="PF24535">
    <property type="entry name" value="DUF7598"/>
    <property type="match status" value="1"/>
</dbReference>
<dbReference type="OrthoDB" id="5327148at2759"/>
<keyword evidence="5" id="KW-1185">Reference proteome</keyword>
<feature type="domain" description="DUF7598" evidence="3">
    <location>
        <begin position="75"/>
        <end position="159"/>
    </location>
</feature>
<dbReference type="AlphaFoldDB" id="A0A8H7CM00"/>
<keyword evidence="2" id="KW-0812">Transmembrane</keyword>
<dbReference type="EMBL" id="JACAZI010000019">
    <property type="protein sequence ID" value="KAF7340258.1"/>
    <property type="molecule type" value="Genomic_DNA"/>
</dbReference>
<proteinExistence type="predicted"/>
<dbReference type="Proteomes" id="UP000620124">
    <property type="component" value="Unassembled WGS sequence"/>
</dbReference>
<feature type="transmembrane region" description="Helical" evidence="2">
    <location>
        <begin position="138"/>
        <end position="160"/>
    </location>
</feature>
<keyword evidence="2" id="KW-0472">Membrane</keyword>
<comment type="caution">
    <text evidence="4">The sequence shown here is derived from an EMBL/GenBank/DDBJ whole genome shotgun (WGS) entry which is preliminary data.</text>
</comment>
<name>A0A8H7CM00_9AGAR</name>
<sequence>MPRSQTLIFLGLNATRVLSIVALLLVFSSSILVMVTNIKAVNSFQAHRIANSTDTMLDCDYIQGSTVPNQPAGVFLSVVASLLIIFQAIVLLLSELGWPAVFFNRFFPVLGRDFGLGALGIFQCLIGAQILSHHVDEFTLVSAFFVFSIGCLNILLGLIFREDAKTKRSLRGKLDANKGIIAPQMVPTASVTPPFAFAGDADAVSFASWKASDMAKAAYGFGRQSEKAAGLRDVEIAHPEENLPRYPSPIPSEGEPL</sequence>
<feature type="region of interest" description="Disordered" evidence="1">
    <location>
        <begin position="238"/>
        <end position="257"/>
    </location>
</feature>
<gene>
    <name evidence="4" type="ORF">MVEN_01944600</name>
</gene>
<reference evidence="4" key="1">
    <citation type="submission" date="2020-05" db="EMBL/GenBank/DDBJ databases">
        <title>Mycena genomes resolve the evolution of fungal bioluminescence.</title>
        <authorList>
            <person name="Tsai I.J."/>
        </authorList>
    </citation>
    <scope>NUCLEOTIDE SEQUENCE</scope>
    <source>
        <strain evidence="4">CCC161011</strain>
    </source>
</reference>
<evidence type="ECO:0000259" key="3">
    <source>
        <dbReference type="Pfam" id="PF24535"/>
    </source>
</evidence>
<organism evidence="4 5">
    <name type="scientific">Mycena venus</name>
    <dbReference type="NCBI Taxonomy" id="2733690"/>
    <lineage>
        <taxon>Eukaryota</taxon>
        <taxon>Fungi</taxon>
        <taxon>Dikarya</taxon>
        <taxon>Basidiomycota</taxon>
        <taxon>Agaricomycotina</taxon>
        <taxon>Agaricomycetes</taxon>
        <taxon>Agaricomycetidae</taxon>
        <taxon>Agaricales</taxon>
        <taxon>Marasmiineae</taxon>
        <taxon>Mycenaceae</taxon>
        <taxon>Mycena</taxon>
    </lineage>
</organism>
<feature type="transmembrane region" description="Helical" evidence="2">
    <location>
        <begin position="74"/>
        <end position="93"/>
    </location>
</feature>